<evidence type="ECO:0000313" key="8">
    <source>
        <dbReference type="EMBL" id="PPJ74149.1"/>
    </source>
</evidence>
<dbReference type="Pfam" id="PF01476">
    <property type="entry name" value="LysM"/>
    <property type="match status" value="1"/>
</dbReference>
<feature type="domain" description="LysM" evidence="6">
    <location>
        <begin position="51"/>
        <end position="94"/>
    </location>
</feature>
<dbReference type="Proteomes" id="UP000238775">
    <property type="component" value="Unassembled WGS sequence"/>
</dbReference>
<reference evidence="8 11" key="2">
    <citation type="submission" date="2017-11" db="EMBL/GenBank/DDBJ databases">
        <authorList>
            <person name="Founou R.C."/>
            <person name="Founou L."/>
            <person name="Allam M."/>
            <person name="Ismail A."/>
            <person name="Essack S.Y."/>
        </authorList>
    </citation>
    <scope>NUCLEOTIDE SEQUENCE [LARGE SCALE GENOMIC DNA]</scope>
    <source>
        <strain evidence="8 11">G703N2B1</strain>
    </source>
</reference>
<dbReference type="InterPro" id="IPR036779">
    <property type="entry name" value="LysM_dom_sf"/>
</dbReference>
<evidence type="ECO:0000256" key="2">
    <source>
        <dbReference type="ARBA" id="ARBA00022801"/>
    </source>
</evidence>
<dbReference type="Proteomes" id="UP000032274">
    <property type="component" value="Unassembled WGS sequence"/>
</dbReference>
<evidence type="ECO:0000256" key="1">
    <source>
        <dbReference type="ARBA" id="ARBA00022729"/>
    </source>
</evidence>
<sequence>MKKSLTVTVSSVLAFLALNNAAHAQQHGTQVKTPVQHNYVSNVQAQTQSPTTYTVVAGDSLYKIALEHHLTLNQLYSYNPGVTPLIFPGDVISLVPQNKVKQTKVVKSPVRKASQAKKVVKQPVQQASKKVVVKQAPKQAVAKAVNVAYKPAQVQKSVPTVPVAHNYNKSVANRGNLYAYGNCTYYAFDRRAQLGRSIGSLWGNANNWNYAAKVAGFKVDKTPEVGAIFQTAAGPYGHVGVVESVNPNGTITVSEMNYAGFNVKSSRTILNPGKYNYIH</sequence>
<dbReference type="CDD" id="cd00118">
    <property type="entry name" value="LysM"/>
    <property type="match status" value="1"/>
</dbReference>
<name>A0A0D1JYH1_STAAU</name>
<dbReference type="SMART" id="SM00257">
    <property type="entry name" value="LysM"/>
    <property type="match status" value="1"/>
</dbReference>
<dbReference type="Pfam" id="PF05257">
    <property type="entry name" value="CHAP"/>
    <property type="match status" value="1"/>
</dbReference>
<dbReference type="Proteomes" id="UP000255091">
    <property type="component" value="Unassembled WGS sequence"/>
</dbReference>
<evidence type="ECO:0000259" key="6">
    <source>
        <dbReference type="PROSITE" id="PS51782"/>
    </source>
</evidence>
<dbReference type="SUPFAM" id="SSF54001">
    <property type="entry name" value="Cysteine proteinases"/>
    <property type="match status" value="1"/>
</dbReference>
<proteinExistence type="predicted"/>
<evidence type="ECO:0000313" key="7">
    <source>
        <dbReference type="EMBL" id="KIT96320.1"/>
    </source>
</evidence>
<dbReference type="RefSeq" id="WP_000749388.1">
    <property type="nucleotide sequence ID" value="NZ_BAABSP010000005.1"/>
</dbReference>
<evidence type="ECO:0000313" key="9">
    <source>
        <dbReference type="EMBL" id="SUK36607.1"/>
    </source>
</evidence>
<dbReference type="Gene3D" id="3.90.1720.10">
    <property type="entry name" value="endopeptidase domain like (from Nostoc punctiforme)"/>
    <property type="match status" value="1"/>
</dbReference>
<evidence type="ECO:0000313" key="10">
    <source>
        <dbReference type="Proteomes" id="UP000032274"/>
    </source>
</evidence>
<dbReference type="EMBL" id="PGWZ01000386">
    <property type="protein sequence ID" value="PPJ74149.1"/>
    <property type="molecule type" value="Genomic_DNA"/>
</dbReference>
<protein>
    <submittedName>
        <fullName evidence="9">LysM domain protein</fullName>
    </submittedName>
    <submittedName>
        <fullName evidence="7 8">Peptidase M23</fullName>
    </submittedName>
</protein>
<organism evidence="9 12">
    <name type="scientific">Staphylococcus aureus</name>
    <dbReference type="NCBI Taxonomy" id="1280"/>
    <lineage>
        <taxon>Bacteria</taxon>
        <taxon>Bacillati</taxon>
        <taxon>Bacillota</taxon>
        <taxon>Bacilli</taxon>
        <taxon>Bacillales</taxon>
        <taxon>Staphylococcaceae</taxon>
        <taxon>Staphylococcus</taxon>
    </lineage>
</organism>
<reference evidence="7 10" key="1">
    <citation type="submission" date="2015-01" db="EMBL/GenBank/DDBJ databases">
        <title>Characterization of Swiss Staphylococcus aureus strains involved in food poisoning.</title>
        <authorList>
            <person name="Crovadore J."/>
            <person name="Chablais R."/>
            <person name="Tonacini J."/>
            <person name="Schnyder B."/>
            <person name="Lefort F."/>
        </authorList>
    </citation>
    <scope>NUCLEOTIDE SEQUENCE [LARGE SCALE GENOMIC DNA]</scope>
    <source>
        <strain evidence="7 10">SA-120</strain>
    </source>
</reference>
<dbReference type="SUPFAM" id="SSF54106">
    <property type="entry name" value="LysM domain"/>
    <property type="match status" value="1"/>
</dbReference>
<dbReference type="AlphaFoldDB" id="A0A0D1JYH1"/>
<reference evidence="9 12" key="3">
    <citation type="submission" date="2018-06" db="EMBL/GenBank/DDBJ databases">
        <authorList>
            <consortium name="Pathogen Informatics"/>
            <person name="Doyle S."/>
        </authorList>
    </citation>
    <scope>NUCLEOTIDE SEQUENCE [LARGE SCALE GENOMIC DNA]</scope>
    <source>
        <strain evidence="9 12">NCTC6133</strain>
    </source>
</reference>
<dbReference type="GO" id="GO:0016787">
    <property type="term" value="F:hydrolase activity"/>
    <property type="evidence" value="ECO:0007669"/>
    <property type="project" value="UniProtKB-KW"/>
</dbReference>
<dbReference type="Gene3D" id="3.10.350.10">
    <property type="entry name" value="LysM domain"/>
    <property type="match status" value="1"/>
</dbReference>
<dbReference type="InterPro" id="IPR007921">
    <property type="entry name" value="CHAP_dom"/>
</dbReference>
<accession>A0A2S6D4V0</accession>
<dbReference type="PROSITE" id="PS50911">
    <property type="entry name" value="CHAP"/>
    <property type="match status" value="1"/>
</dbReference>
<dbReference type="InterPro" id="IPR038765">
    <property type="entry name" value="Papain-like_cys_pep_sf"/>
</dbReference>
<accession>A0A0D1JYH1</accession>
<feature type="domain" description="Peptidase C51" evidence="5">
    <location>
        <begin position="158"/>
        <end position="279"/>
    </location>
</feature>
<feature type="signal peptide" evidence="4">
    <location>
        <begin position="1"/>
        <end position="24"/>
    </location>
</feature>
<feature type="chain" id="PRO_5040563917" evidence="4">
    <location>
        <begin position="25"/>
        <end position="279"/>
    </location>
</feature>
<dbReference type="GO" id="GO:0071555">
    <property type="term" value="P:cell wall organization"/>
    <property type="evidence" value="ECO:0007669"/>
    <property type="project" value="UniProtKB-KW"/>
</dbReference>
<keyword evidence="2" id="KW-0378">Hydrolase</keyword>
<keyword evidence="1 4" id="KW-0732">Signal</keyword>
<evidence type="ECO:0000259" key="5">
    <source>
        <dbReference type="PROSITE" id="PS50911"/>
    </source>
</evidence>
<evidence type="ECO:0000313" key="11">
    <source>
        <dbReference type="Proteomes" id="UP000238775"/>
    </source>
</evidence>
<dbReference type="PROSITE" id="PS51782">
    <property type="entry name" value="LYSM"/>
    <property type="match status" value="1"/>
</dbReference>
<dbReference type="InterPro" id="IPR018392">
    <property type="entry name" value="LysM"/>
</dbReference>
<dbReference type="EMBL" id="UHAP01000001">
    <property type="protein sequence ID" value="SUK36607.1"/>
    <property type="molecule type" value="Genomic_DNA"/>
</dbReference>
<evidence type="ECO:0000313" key="12">
    <source>
        <dbReference type="Proteomes" id="UP000255091"/>
    </source>
</evidence>
<keyword evidence="3" id="KW-0961">Cell wall biogenesis/degradation</keyword>
<gene>
    <name evidence="9" type="primary">lysM</name>
    <name evidence="8" type="ORF">CV021_09150</name>
    <name evidence="9" type="ORF">NCTC6133_00906</name>
    <name evidence="7" type="ORF">QU38_10835</name>
</gene>
<evidence type="ECO:0000256" key="4">
    <source>
        <dbReference type="SAM" id="SignalP"/>
    </source>
</evidence>
<evidence type="ECO:0000256" key="3">
    <source>
        <dbReference type="ARBA" id="ARBA00023316"/>
    </source>
</evidence>
<dbReference type="EMBL" id="JXIG01000628">
    <property type="protein sequence ID" value="KIT96320.1"/>
    <property type="molecule type" value="Genomic_DNA"/>
</dbReference>